<dbReference type="Proteomes" id="UP000050911">
    <property type="component" value="Unassembled WGS sequence"/>
</dbReference>
<dbReference type="PANTHER" id="PTHR36433">
    <property type="entry name" value="HYPOTHETICAL CYTOSOLIC PROTEIN"/>
    <property type="match status" value="1"/>
</dbReference>
<dbReference type="InterPro" id="IPR006542">
    <property type="entry name" value="DUF1093"/>
</dbReference>
<keyword evidence="2" id="KW-1185">Reference proteome</keyword>
<dbReference type="EMBL" id="AZCX01000002">
    <property type="protein sequence ID" value="KRK48731.1"/>
    <property type="molecule type" value="Genomic_DNA"/>
</dbReference>
<sequence>MEDKRMKKLWIGLAVVAILIAAPFVVGKVYDGWGTSYYGQVGEASSRQPSKDDQGTIQGYYYVYHIKGYDKDGKSRMLTVNTMGDKKFTKGHYIKILWTAAKGVKNYEGVKWAAVPQKAQNHLRH</sequence>
<gene>
    <name evidence="1" type="ORF">FC96_GL001049</name>
</gene>
<evidence type="ECO:0000313" key="1">
    <source>
        <dbReference type="EMBL" id="KRK48731.1"/>
    </source>
</evidence>
<dbReference type="Pfam" id="PF06486">
    <property type="entry name" value="DUF1093"/>
    <property type="match status" value="1"/>
</dbReference>
<accession>A0A0R1HR06</accession>
<dbReference type="PANTHER" id="PTHR36433:SF2">
    <property type="entry name" value="YXEA FAMILY PROTEIN"/>
    <property type="match status" value="1"/>
</dbReference>
<evidence type="ECO:0008006" key="3">
    <source>
        <dbReference type="Google" id="ProtNLM"/>
    </source>
</evidence>
<proteinExistence type="predicted"/>
<dbReference type="STRING" id="1302272.FC96_GL001049"/>
<dbReference type="Gene3D" id="2.40.50.480">
    <property type="match status" value="1"/>
</dbReference>
<dbReference type="NCBIfam" id="TIGR01655">
    <property type="entry name" value="yxeA_fam"/>
    <property type="match status" value="1"/>
</dbReference>
<dbReference type="SUPFAM" id="SSF159121">
    <property type="entry name" value="BC4932-like"/>
    <property type="match status" value="1"/>
</dbReference>
<dbReference type="AlphaFoldDB" id="A0A0R1HR06"/>
<evidence type="ECO:0000313" key="2">
    <source>
        <dbReference type="Proteomes" id="UP000050911"/>
    </source>
</evidence>
<dbReference type="InterPro" id="IPR036166">
    <property type="entry name" value="YxeA-like_sf"/>
</dbReference>
<organism evidence="1 2">
    <name type="scientific">Secundilactobacillus kimchicus JCM 15530</name>
    <dbReference type="NCBI Taxonomy" id="1302272"/>
    <lineage>
        <taxon>Bacteria</taxon>
        <taxon>Bacillati</taxon>
        <taxon>Bacillota</taxon>
        <taxon>Bacilli</taxon>
        <taxon>Lactobacillales</taxon>
        <taxon>Lactobacillaceae</taxon>
        <taxon>Secundilactobacillus</taxon>
    </lineage>
</organism>
<reference evidence="1 2" key="1">
    <citation type="journal article" date="2015" name="Genome Announc.">
        <title>Expanding the biotechnology potential of lactobacilli through comparative genomics of 213 strains and associated genera.</title>
        <authorList>
            <person name="Sun Z."/>
            <person name="Harris H.M."/>
            <person name="McCann A."/>
            <person name="Guo C."/>
            <person name="Argimon S."/>
            <person name="Zhang W."/>
            <person name="Yang X."/>
            <person name="Jeffery I.B."/>
            <person name="Cooney J.C."/>
            <person name="Kagawa T.F."/>
            <person name="Liu W."/>
            <person name="Song Y."/>
            <person name="Salvetti E."/>
            <person name="Wrobel A."/>
            <person name="Rasinkangas P."/>
            <person name="Parkhill J."/>
            <person name="Rea M.C."/>
            <person name="O'Sullivan O."/>
            <person name="Ritari J."/>
            <person name="Douillard F.P."/>
            <person name="Paul Ross R."/>
            <person name="Yang R."/>
            <person name="Briner A.E."/>
            <person name="Felis G.E."/>
            <person name="de Vos W.M."/>
            <person name="Barrangou R."/>
            <person name="Klaenhammer T.R."/>
            <person name="Caufield P.W."/>
            <person name="Cui Y."/>
            <person name="Zhang H."/>
            <person name="O'Toole P.W."/>
        </authorList>
    </citation>
    <scope>NUCLEOTIDE SEQUENCE [LARGE SCALE GENOMIC DNA]</scope>
    <source>
        <strain evidence="1 2">JCM 15530</strain>
    </source>
</reference>
<protein>
    <recommendedName>
        <fullName evidence="3">YxeA family protein</fullName>
    </recommendedName>
</protein>
<name>A0A0R1HR06_9LACO</name>
<comment type="caution">
    <text evidence="1">The sequence shown here is derived from an EMBL/GenBank/DDBJ whole genome shotgun (WGS) entry which is preliminary data.</text>
</comment>
<dbReference type="PATRIC" id="fig|1302272.5.peg.1056"/>